<feature type="domain" description="Bacterial bifunctional deaminase-reductase C-terminal" evidence="4">
    <location>
        <begin position="36"/>
        <end position="209"/>
    </location>
</feature>
<keyword evidence="3" id="KW-0560">Oxidoreductase</keyword>
<dbReference type="Proteomes" id="UP000248783">
    <property type="component" value="Unassembled WGS sequence"/>
</dbReference>
<dbReference type="GO" id="GO:0009231">
    <property type="term" value="P:riboflavin biosynthetic process"/>
    <property type="evidence" value="ECO:0007669"/>
    <property type="project" value="InterPro"/>
</dbReference>
<dbReference type="SUPFAM" id="SSF53597">
    <property type="entry name" value="Dihydrofolate reductase-like"/>
    <property type="match status" value="1"/>
</dbReference>
<proteinExistence type="predicted"/>
<evidence type="ECO:0000256" key="1">
    <source>
        <dbReference type="ARBA" id="ARBA00005104"/>
    </source>
</evidence>
<evidence type="ECO:0000313" key="5">
    <source>
        <dbReference type="EMBL" id="PZR53841.1"/>
    </source>
</evidence>
<evidence type="ECO:0000256" key="3">
    <source>
        <dbReference type="ARBA" id="ARBA00023002"/>
    </source>
</evidence>
<comment type="pathway">
    <text evidence="1">Cofactor biosynthesis; riboflavin biosynthesis.</text>
</comment>
<dbReference type="PANTHER" id="PTHR38011">
    <property type="entry name" value="DIHYDROFOLATE REDUCTASE FAMILY PROTEIN (AFU_ORTHOLOGUE AFUA_8G06820)"/>
    <property type="match status" value="1"/>
</dbReference>
<dbReference type="GO" id="GO:0008703">
    <property type="term" value="F:5-amino-6-(5-phosphoribosylamino)uracil reductase activity"/>
    <property type="evidence" value="ECO:0007669"/>
    <property type="project" value="InterPro"/>
</dbReference>
<protein>
    <submittedName>
        <fullName evidence="5">Deaminase</fullName>
    </submittedName>
</protein>
<dbReference type="InterPro" id="IPR024072">
    <property type="entry name" value="DHFR-like_dom_sf"/>
</dbReference>
<gene>
    <name evidence="5" type="ORF">DNL40_06935</name>
</gene>
<dbReference type="AlphaFoldDB" id="A0A2W5YGJ0"/>
<keyword evidence="2" id="KW-0521">NADP</keyword>
<dbReference type="Pfam" id="PF01872">
    <property type="entry name" value="RibD_C"/>
    <property type="match status" value="1"/>
</dbReference>
<comment type="caution">
    <text evidence="5">The sequence shown here is derived from an EMBL/GenBank/DDBJ whole genome shotgun (WGS) entry which is preliminary data.</text>
</comment>
<dbReference type="PANTHER" id="PTHR38011:SF7">
    <property type="entry name" value="2,5-DIAMINO-6-RIBOSYLAMINO-4(3H)-PYRIMIDINONE 5'-PHOSPHATE REDUCTASE"/>
    <property type="match status" value="1"/>
</dbReference>
<reference evidence="5 6" key="1">
    <citation type="submission" date="2018-06" db="EMBL/GenBank/DDBJ databases">
        <title>Whole genome sequencing of a novel hydrocarbon degrading bacterial strain, PW21 isolated from oil contaminated produced water sample.</title>
        <authorList>
            <person name="Nagkirti P."/>
            <person name="Shaikh A."/>
            <person name="Gowdaman V."/>
            <person name="Engineer A.E."/>
            <person name="Dagar S."/>
            <person name="Dhakephalkar P.K."/>
        </authorList>
    </citation>
    <scope>NUCLEOTIDE SEQUENCE [LARGE SCALE GENOMIC DNA]</scope>
    <source>
        <strain evidence="5 6">PW21</strain>
    </source>
</reference>
<keyword evidence="6" id="KW-1185">Reference proteome</keyword>
<accession>A0A2W5YGJ0</accession>
<organism evidence="5 6">
    <name type="scientific">Xylanimonas oleitrophica</name>
    <dbReference type="NCBI Taxonomy" id="2607479"/>
    <lineage>
        <taxon>Bacteria</taxon>
        <taxon>Bacillati</taxon>
        <taxon>Actinomycetota</taxon>
        <taxon>Actinomycetes</taxon>
        <taxon>Micrococcales</taxon>
        <taxon>Promicromonosporaceae</taxon>
        <taxon>Xylanimonas</taxon>
    </lineage>
</organism>
<evidence type="ECO:0000259" key="4">
    <source>
        <dbReference type="Pfam" id="PF01872"/>
    </source>
</evidence>
<dbReference type="EMBL" id="QKWH01000003">
    <property type="protein sequence ID" value="PZR53841.1"/>
    <property type="molecule type" value="Genomic_DNA"/>
</dbReference>
<dbReference type="RefSeq" id="WP_111250508.1">
    <property type="nucleotide sequence ID" value="NZ_QKWH01000003.1"/>
</dbReference>
<dbReference type="InterPro" id="IPR050765">
    <property type="entry name" value="Riboflavin_Biosynth_HTPR"/>
</dbReference>
<name>A0A2W5YGJ0_9MICO</name>
<sequence>MVLPDLTQLVPQVRPLPADDGEEELAALYSHEPGMLRANMVASVDGAAWGPDHRSGSINDDADFRVFRLLRAVADVVLVGAGTARAEGYDQIGRPAGLEHLAPAGSAPLRLALVTRTGQVPPSCLPGEVPPLVVTGEAGAALARTVVPAENVLVHGDQAPDLAAALADLAARGLSRVLTEGGPHLLGSLLAADLVDELCLTTTALLEGPAPGRVVAGADVPGGRTAGQRRARLGHLLHDPQAGTLLARWRLDPAGTRDAG</sequence>
<evidence type="ECO:0000313" key="6">
    <source>
        <dbReference type="Proteomes" id="UP000248783"/>
    </source>
</evidence>
<dbReference type="InterPro" id="IPR002734">
    <property type="entry name" value="RibDG_C"/>
</dbReference>
<dbReference type="Gene3D" id="3.40.430.10">
    <property type="entry name" value="Dihydrofolate Reductase, subunit A"/>
    <property type="match status" value="1"/>
</dbReference>
<evidence type="ECO:0000256" key="2">
    <source>
        <dbReference type="ARBA" id="ARBA00022857"/>
    </source>
</evidence>